<dbReference type="InterPro" id="IPR011993">
    <property type="entry name" value="PH-like_dom_sf"/>
</dbReference>
<dbReference type="GO" id="GO:0007266">
    <property type="term" value="P:Rho protein signal transduction"/>
    <property type="evidence" value="ECO:0000318"/>
    <property type="project" value="GO_Central"/>
</dbReference>
<protein>
    <recommendedName>
        <fullName evidence="5">SH3 domain-containing protein</fullName>
    </recommendedName>
</protein>
<dbReference type="Pfam" id="PF00018">
    <property type="entry name" value="SH3_1"/>
    <property type="match status" value="1"/>
</dbReference>
<dbReference type="eggNOG" id="KOG3557">
    <property type="taxonomic scope" value="Eukaryota"/>
</dbReference>
<dbReference type="InterPro" id="IPR036028">
    <property type="entry name" value="SH3-like_dom_sf"/>
</dbReference>
<dbReference type="FunCoup" id="F6SPG8">
    <property type="interactions" value="79"/>
</dbReference>
<feature type="compositionally biased region" description="Low complexity" evidence="4">
    <location>
        <begin position="142"/>
        <end position="151"/>
    </location>
</feature>
<dbReference type="GO" id="GO:0035023">
    <property type="term" value="P:regulation of Rho protein signal transduction"/>
    <property type="evidence" value="ECO:0000318"/>
    <property type="project" value="GO_Central"/>
</dbReference>
<dbReference type="Gene3D" id="2.30.30.40">
    <property type="entry name" value="SH3 Domains"/>
    <property type="match status" value="1"/>
</dbReference>
<dbReference type="PANTHER" id="PTHR12287">
    <property type="entry name" value="EPIDERMAL GROWTH FACTOR RECEPTOR KINASE SUBSTRATE EPS8-RELATED PROTEIN"/>
    <property type="match status" value="1"/>
</dbReference>
<reference evidence="6" key="2">
    <citation type="submission" date="2025-08" db="UniProtKB">
        <authorList>
            <consortium name="Ensembl"/>
        </authorList>
    </citation>
    <scope>IDENTIFICATION</scope>
</reference>
<dbReference type="AlphaFoldDB" id="F6SPG8"/>
<keyword evidence="2 3" id="KW-0728">SH3 domain</keyword>
<accession>F6SPG8</accession>
<dbReference type="InParanoid" id="F6SPG8"/>
<dbReference type="InterPro" id="IPR013761">
    <property type="entry name" value="SAM/pointed_sf"/>
</dbReference>
<dbReference type="GO" id="GO:0032587">
    <property type="term" value="C:ruffle membrane"/>
    <property type="evidence" value="ECO:0000318"/>
    <property type="project" value="GO_Central"/>
</dbReference>
<dbReference type="Bgee" id="ENSMODG00000001842">
    <property type="expression patterns" value="Expressed in testis and 8 other cell types or tissues"/>
</dbReference>
<proteinExistence type="inferred from homology"/>
<dbReference type="Pfam" id="PF22975">
    <property type="entry name" value="EPS8_2nd"/>
    <property type="match status" value="1"/>
</dbReference>
<feature type="region of interest" description="Disordered" evidence="4">
    <location>
        <begin position="304"/>
        <end position="348"/>
    </location>
</feature>
<evidence type="ECO:0000313" key="7">
    <source>
        <dbReference type="Proteomes" id="UP000002280"/>
    </source>
</evidence>
<dbReference type="InterPro" id="IPR055093">
    <property type="entry name" value="EPS8_2nd"/>
</dbReference>
<dbReference type="InterPro" id="IPR035462">
    <property type="entry name" value="Eps8_SH3"/>
</dbReference>
<dbReference type="STRING" id="13616.ENSMODP00000002252"/>
<feature type="domain" description="SH3" evidence="5">
    <location>
        <begin position="351"/>
        <end position="410"/>
    </location>
</feature>
<keyword evidence="7" id="KW-1185">Reference proteome</keyword>
<dbReference type="Pfam" id="PF18016">
    <property type="entry name" value="SAM_3"/>
    <property type="match status" value="1"/>
</dbReference>
<dbReference type="GO" id="GO:0003779">
    <property type="term" value="F:actin binding"/>
    <property type="evidence" value="ECO:0000318"/>
    <property type="project" value="GO_Central"/>
</dbReference>
<dbReference type="SMART" id="SM00326">
    <property type="entry name" value="SH3"/>
    <property type="match status" value="1"/>
</dbReference>
<evidence type="ECO:0000313" key="6">
    <source>
        <dbReference type="Ensembl" id="ENSMODP00000002252.3"/>
    </source>
</evidence>
<organism evidence="6 7">
    <name type="scientific">Monodelphis domestica</name>
    <name type="common">Gray short-tailed opossum</name>
    <dbReference type="NCBI Taxonomy" id="13616"/>
    <lineage>
        <taxon>Eukaryota</taxon>
        <taxon>Metazoa</taxon>
        <taxon>Chordata</taxon>
        <taxon>Craniata</taxon>
        <taxon>Vertebrata</taxon>
        <taxon>Euteleostomi</taxon>
        <taxon>Mammalia</taxon>
        <taxon>Metatheria</taxon>
        <taxon>Didelphimorphia</taxon>
        <taxon>Didelphidae</taxon>
        <taxon>Monodelphis</taxon>
    </lineage>
</organism>
<dbReference type="SUPFAM" id="SSF50044">
    <property type="entry name" value="SH3-domain"/>
    <property type="match status" value="1"/>
</dbReference>
<reference evidence="6 7" key="1">
    <citation type="journal article" date="2007" name="Nature">
        <title>Genome of the marsupial Monodelphis domestica reveals innovation in non-coding sequences.</title>
        <authorList>
            <person name="Mikkelsen T.S."/>
            <person name="Wakefield M.J."/>
            <person name="Aken B."/>
            <person name="Amemiya C.T."/>
            <person name="Chang J.L."/>
            <person name="Duke S."/>
            <person name="Garber M."/>
            <person name="Gentles A.J."/>
            <person name="Goodstadt L."/>
            <person name="Heger A."/>
            <person name="Jurka J."/>
            <person name="Kamal M."/>
            <person name="Mauceli E."/>
            <person name="Searle S.M."/>
            <person name="Sharpe T."/>
            <person name="Baker M.L."/>
            <person name="Batzer M.A."/>
            <person name="Benos P.V."/>
            <person name="Belov K."/>
            <person name="Clamp M."/>
            <person name="Cook A."/>
            <person name="Cuff J."/>
            <person name="Das R."/>
            <person name="Davidow L."/>
            <person name="Deakin J.E."/>
            <person name="Fazzari M.J."/>
            <person name="Glass J.L."/>
            <person name="Grabherr M."/>
            <person name="Greally J.M."/>
            <person name="Gu W."/>
            <person name="Hore T.A."/>
            <person name="Huttley G.A."/>
            <person name="Kleber M."/>
            <person name="Jirtle R.L."/>
            <person name="Koina E."/>
            <person name="Lee J.T."/>
            <person name="Mahony S."/>
            <person name="Marra M.A."/>
            <person name="Miller R.D."/>
            <person name="Nicholls R.D."/>
            <person name="Oda M."/>
            <person name="Papenfuss A.T."/>
            <person name="Parra Z.E."/>
            <person name="Pollock D.D."/>
            <person name="Ray D.A."/>
            <person name="Schein J.E."/>
            <person name="Speed T.P."/>
            <person name="Thompson K."/>
            <person name="VandeBerg J.L."/>
            <person name="Wade C.M."/>
            <person name="Walker J.A."/>
            <person name="Waters P.D."/>
            <person name="Webber C."/>
            <person name="Weidman J.R."/>
            <person name="Xie X."/>
            <person name="Zody M.C."/>
            <person name="Baldwin J."/>
            <person name="Abdouelleil A."/>
            <person name="Abdulkadir J."/>
            <person name="Abebe A."/>
            <person name="Abera B."/>
            <person name="Abreu J."/>
            <person name="Acer S.C."/>
            <person name="Aftuck L."/>
            <person name="Alexander A."/>
            <person name="An P."/>
            <person name="Anderson E."/>
            <person name="Anderson S."/>
            <person name="Arachi H."/>
            <person name="Azer M."/>
            <person name="Bachantsang P."/>
            <person name="Barry A."/>
            <person name="Bayul T."/>
            <person name="Berlin A."/>
            <person name="Bessette D."/>
            <person name="Bloom T."/>
            <person name="Bloom T."/>
            <person name="Boguslavskiy L."/>
            <person name="Bonnet C."/>
            <person name="Boukhgalter B."/>
            <person name="Bourzgui I."/>
            <person name="Brown A."/>
            <person name="Cahill P."/>
            <person name="Channer S."/>
            <person name="Cheshatsang Y."/>
            <person name="Chuda L."/>
            <person name="Citroen M."/>
            <person name="Collymore A."/>
            <person name="Cooke P."/>
            <person name="Costello M."/>
            <person name="D'Aco K."/>
            <person name="Daza R."/>
            <person name="De Haan G."/>
            <person name="DeGray S."/>
            <person name="DeMaso C."/>
            <person name="Dhargay N."/>
            <person name="Dooley K."/>
            <person name="Dooley E."/>
            <person name="Doricent M."/>
            <person name="Dorje P."/>
            <person name="Dorjee K."/>
            <person name="Dupes A."/>
            <person name="Elong R."/>
            <person name="Falk J."/>
            <person name="Farina A."/>
            <person name="Faro S."/>
            <person name="Ferguson D."/>
            <person name="Fisher S."/>
            <person name="Foley C.D."/>
            <person name="Franke A."/>
            <person name="Friedrich D."/>
            <person name="Gadbois L."/>
            <person name="Gearin G."/>
            <person name="Gearin C.R."/>
            <person name="Giannoukos G."/>
            <person name="Goode T."/>
            <person name="Graham J."/>
            <person name="Grandbois E."/>
            <person name="Grewal S."/>
            <person name="Gyaltsen K."/>
            <person name="Hafez N."/>
            <person name="Hagos B."/>
            <person name="Hall J."/>
            <person name="Henson C."/>
            <person name="Hollinger A."/>
            <person name="Honan T."/>
            <person name="Huard M.D."/>
            <person name="Hughes L."/>
            <person name="Hurhula B."/>
            <person name="Husby M.E."/>
            <person name="Kamat A."/>
            <person name="Kanga B."/>
            <person name="Kashin S."/>
            <person name="Khazanovich D."/>
            <person name="Kisner P."/>
            <person name="Lance K."/>
            <person name="Lara M."/>
            <person name="Lee W."/>
            <person name="Lennon N."/>
            <person name="Letendre F."/>
            <person name="LeVine R."/>
            <person name="Lipovsky A."/>
            <person name="Liu X."/>
            <person name="Liu J."/>
            <person name="Liu S."/>
            <person name="Lokyitsang T."/>
            <person name="Lokyitsang Y."/>
            <person name="Lubonja R."/>
            <person name="Lui A."/>
            <person name="MacDonald P."/>
            <person name="Magnisalis V."/>
            <person name="Maru K."/>
            <person name="Matthews C."/>
            <person name="McCusker W."/>
            <person name="McDonough S."/>
            <person name="Mehta T."/>
            <person name="Meldrim J."/>
            <person name="Meneus L."/>
            <person name="Mihai O."/>
            <person name="Mihalev A."/>
            <person name="Mihova T."/>
            <person name="Mittelman R."/>
            <person name="Mlenga V."/>
            <person name="Montmayeur A."/>
            <person name="Mulrain L."/>
            <person name="Navidi A."/>
            <person name="Naylor J."/>
            <person name="Negash T."/>
            <person name="Nguyen T."/>
            <person name="Nguyen N."/>
            <person name="Nicol R."/>
            <person name="Norbu C."/>
            <person name="Norbu N."/>
            <person name="Novod N."/>
            <person name="O'Neill B."/>
            <person name="Osman S."/>
            <person name="Markiewicz E."/>
            <person name="Oyono O.L."/>
            <person name="Patti C."/>
            <person name="Phunkhang P."/>
            <person name="Pierre F."/>
            <person name="Priest M."/>
            <person name="Raghuraman S."/>
            <person name="Rege F."/>
            <person name="Reyes R."/>
            <person name="Rise C."/>
            <person name="Rogov P."/>
            <person name="Ross K."/>
            <person name="Ryan E."/>
            <person name="Settipalli S."/>
            <person name="Shea T."/>
            <person name="Sherpa N."/>
            <person name="Shi L."/>
            <person name="Shih D."/>
            <person name="Sparrow T."/>
            <person name="Spaulding J."/>
            <person name="Stalker J."/>
            <person name="Stange-Thomann N."/>
            <person name="Stavropoulos S."/>
            <person name="Stone C."/>
            <person name="Strader C."/>
            <person name="Tesfaye S."/>
            <person name="Thomson T."/>
            <person name="Thoulutsang Y."/>
            <person name="Thoulutsang D."/>
            <person name="Topham K."/>
            <person name="Topping I."/>
            <person name="Tsamla T."/>
            <person name="Vassiliev H."/>
            <person name="Vo A."/>
            <person name="Wangchuk T."/>
            <person name="Wangdi T."/>
            <person name="Weiand M."/>
            <person name="Wilkinson J."/>
            <person name="Wilson A."/>
            <person name="Yadav S."/>
            <person name="Young G."/>
            <person name="Yu Q."/>
            <person name="Zembek L."/>
            <person name="Zhong D."/>
            <person name="Zimmer A."/>
            <person name="Zwirko Z."/>
            <person name="Jaffe D.B."/>
            <person name="Alvarez P."/>
            <person name="Brockman W."/>
            <person name="Butler J."/>
            <person name="Chin C."/>
            <person name="Gnerre S."/>
            <person name="MacCallum I."/>
            <person name="Graves J.A."/>
            <person name="Ponting C.P."/>
            <person name="Breen M."/>
            <person name="Samollow P.B."/>
            <person name="Lander E.S."/>
            <person name="Lindblad-Toh K."/>
        </authorList>
    </citation>
    <scope>NUCLEOTIDE SEQUENCE [LARGE SCALE GENOMIC DNA]</scope>
</reference>
<dbReference type="GO" id="GO:0005886">
    <property type="term" value="C:plasma membrane"/>
    <property type="evidence" value="ECO:0000318"/>
    <property type="project" value="GO_Central"/>
</dbReference>
<dbReference type="FunFam" id="2.30.30.40:FF:000195">
    <property type="entry name" value="epidermal growth factor receptor kinase substrate 8-like protein 3"/>
    <property type="match status" value="1"/>
</dbReference>
<dbReference type="HOGENOM" id="CLU_014510_0_1_1"/>
<reference evidence="6" key="3">
    <citation type="submission" date="2025-09" db="UniProtKB">
        <authorList>
            <consortium name="Ensembl"/>
        </authorList>
    </citation>
    <scope>IDENTIFICATION</scope>
</reference>
<name>F6SPG8_MONDO</name>
<evidence type="ECO:0000256" key="3">
    <source>
        <dbReference type="PROSITE-ProRule" id="PRU00192"/>
    </source>
</evidence>
<dbReference type="CDD" id="cd11764">
    <property type="entry name" value="SH3_Eps8"/>
    <property type="match status" value="1"/>
</dbReference>
<dbReference type="InterPro" id="IPR013625">
    <property type="entry name" value="PTB"/>
</dbReference>
<evidence type="ECO:0000256" key="4">
    <source>
        <dbReference type="SAM" id="MobiDB-lite"/>
    </source>
</evidence>
<dbReference type="Gene3D" id="1.10.150.50">
    <property type="entry name" value="Transcription Factor, Ets-1"/>
    <property type="match status" value="1"/>
</dbReference>
<dbReference type="Proteomes" id="UP000002280">
    <property type="component" value="Chromosome 2"/>
</dbReference>
<sequence>MDAQGQVWGQNVLLQVQDNWLQILDIETREEMDSYPLDGIQSLEVILNSCSYNSILLITLQGLDHSFTSILLFQCWEVKAEILKNHLQKAIDELKKSQEPRSIFRGSQPNQNRWEASLQEKSLWNLTEHRRPLSHRPSSQEPQGFGQFPQQKAQPEHPLDLDKDLEELNKTLSDIDMFIMMASDGQKNNTKKLMGKKKKKKTQKEPISEPQYIDCFQKIKHAFNLVGMLNLHLQQPSGPDLVHMLFQALNVVMSNCPHPHLAASTEVPRLTPKAIALLQSCLTPNEMDFWESLGEFWTMSTTNEADQRPANSTPTPGLYGQWEPSKFSSDNPQHNPAKDQDRFSLSPSPAQQPLLMQVQYEFESRNPQELAVVQGEVLEILDQRKQWWLVKNEAGQKGYIPNNILEPLPPGPPRTRSQPSSPIQGPLLRSTSKPHEVREWLKSENFSTITIKTLGVLTGSQLLHMQPRELQLVCPEEAPRILARLDGVKRTLGMIP</sequence>
<dbReference type="GO" id="GO:1900029">
    <property type="term" value="P:positive regulation of ruffle assembly"/>
    <property type="evidence" value="ECO:0000318"/>
    <property type="project" value="GO_Central"/>
</dbReference>
<feature type="region of interest" description="Disordered" evidence="4">
    <location>
        <begin position="129"/>
        <end position="156"/>
    </location>
</feature>
<feature type="compositionally biased region" description="Polar residues" evidence="4">
    <location>
        <begin position="304"/>
        <end position="315"/>
    </location>
</feature>
<feature type="region of interest" description="Disordered" evidence="4">
    <location>
        <begin position="401"/>
        <end position="434"/>
    </location>
</feature>
<dbReference type="GeneTree" id="ENSGT00940000158169"/>
<dbReference type="Pfam" id="PF08416">
    <property type="entry name" value="PTB"/>
    <property type="match status" value="1"/>
</dbReference>
<dbReference type="SUPFAM" id="SSF50729">
    <property type="entry name" value="PH domain-like"/>
    <property type="match status" value="1"/>
</dbReference>
<evidence type="ECO:0000256" key="1">
    <source>
        <dbReference type="ARBA" id="ARBA00006197"/>
    </source>
</evidence>
<dbReference type="InterPro" id="IPR001452">
    <property type="entry name" value="SH3_domain"/>
</dbReference>
<evidence type="ECO:0000259" key="5">
    <source>
        <dbReference type="PROSITE" id="PS50002"/>
    </source>
</evidence>
<evidence type="ECO:0000256" key="2">
    <source>
        <dbReference type="ARBA" id="ARBA00022443"/>
    </source>
</evidence>
<dbReference type="Ensembl" id="ENSMODT00000002297.4">
    <property type="protein sequence ID" value="ENSMODP00000002252.3"/>
    <property type="gene ID" value="ENSMODG00000001842.4"/>
</dbReference>
<dbReference type="InterPro" id="IPR041418">
    <property type="entry name" value="SAM_3"/>
</dbReference>
<dbReference type="InterPro" id="IPR039801">
    <property type="entry name" value="EPS8-like"/>
</dbReference>
<dbReference type="OMA" id="WTGNEPP"/>
<comment type="similarity">
    <text evidence="1">Belongs to the EPS8 family.</text>
</comment>
<dbReference type="Gene3D" id="2.30.29.30">
    <property type="entry name" value="Pleckstrin-homology domain (PH domain)/Phosphotyrosine-binding domain (PTB)"/>
    <property type="match status" value="1"/>
</dbReference>
<dbReference type="PROSITE" id="PS50002">
    <property type="entry name" value="SH3"/>
    <property type="match status" value="1"/>
</dbReference>
<dbReference type="PANTHER" id="PTHR12287:SF22">
    <property type="entry name" value="EPIDERMAL GROWTH FACTOR RECEPTOR KINASE SUBSTRATE 8-LIKE PROTEIN 3"/>
    <property type="match status" value="1"/>
</dbReference>